<keyword evidence="3 5" id="KW-1133">Transmembrane helix</keyword>
<dbReference type="PANTHER" id="PTHR32322">
    <property type="entry name" value="INNER MEMBRANE TRANSPORTER"/>
    <property type="match status" value="1"/>
</dbReference>
<dbReference type="RefSeq" id="WP_188670672.1">
    <property type="nucleotide sequence ID" value="NZ_BMKA01000001.1"/>
</dbReference>
<evidence type="ECO:0000313" key="8">
    <source>
        <dbReference type="Proteomes" id="UP000628017"/>
    </source>
</evidence>
<accession>A0A916QUH8</accession>
<evidence type="ECO:0000256" key="2">
    <source>
        <dbReference type="ARBA" id="ARBA00022692"/>
    </source>
</evidence>
<evidence type="ECO:0000313" key="7">
    <source>
        <dbReference type="EMBL" id="GGA08478.1"/>
    </source>
</evidence>
<feature type="transmembrane region" description="Helical" evidence="5">
    <location>
        <begin position="229"/>
        <end position="250"/>
    </location>
</feature>
<feature type="transmembrane region" description="Helical" evidence="5">
    <location>
        <begin position="93"/>
        <end position="111"/>
    </location>
</feature>
<feature type="transmembrane region" description="Helical" evidence="5">
    <location>
        <begin position="65"/>
        <end position="87"/>
    </location>
</feature>
<evidence type="ECO:0000256" key="5">
    <source>
        <dbReference type="SAM" id="Phobius"/>
    </source>
</evidence>
<keyword evidence="2 5" id="KW-0812">Transmembrane</keyword>
<comment type="subcellular location">
    <subcellularLocation>
        <location evidence="1">Membrane</location>
        <topology evidence="1">Multi-pass membrane protein</topology>
    </subcellularLocation>
</comment>
<dbReference type="EMBL" id="BMKA01000001">
    <property type="protein sequence ID" value="GGA08478.1"/>
    <property type="molecule type" value="Genomic_DNA"/>
</dbReference>
<keyword evidence="8" id="KW-1185">Reference proteome</keyword>
<feature type="transmembrane region" description="Helical" evidence="5">
    <location>
        <begin position="174"/>
        <end position="196"/>
    </location>
</feature>
<evidence type="ECO:0000256" key="1">
    <source>
        <dbReference type="ARBA" id="ARBA00004141"/>
    </source>
</evidence>
<sequence length="279" mass="28063">MQLILLTILTMIAFAANSVLNRMGLAGGLIDPASFALVRVASGAGVLVLLVVLRQGRLAGFFEPARPWAVIGLAAYMLGFSFAYVALDAGTGALILFGGVQITMFAGAVLAGKAPVPLQWLGAGIAFGGLAYLLAPSASAPDLTSAGLMTIAALGWGVYSLIGQKTADPLGATAANFVLALPFALVGLPLVSALHLTPAGVILAFLSGAVTSALGYALWYWVLPQLATATAAVAQLSVPIIAAFGGTALLGEPVSLEFVISAGLVLGGIGVSVFATNRQ</sequence>
<comment type="caution">
    <text evidence="7">The sequence shown here is derived from an EMBL/GenBank/DDBJ whole genome shotgun (WGS) entry which is preliminary data.</text>
</comment>
<evidence type="ECO:0000259" key="6">
    <source>
        <dbReference type="Pfam" id="PF00892"/>
    </source>
</evidence>
<organism evidence="7 8">
    <name type="scientific">Neptunicoccus cionae</name>
    <dbReference type="NCBI Taxonomy" id="2035344"/>
    <lineage>
        <taxon>Bacteria</taxon>
        <taxon>Pseudomonadati</taxon>
        <taxon>Pseudomonadota</taxon>
        <taxon>Alphaproteobacteria</taxon>
        <taxon>Rhodobacterales</taxon>
        <taxon>Paracoccaceae</taxon>
        <taxon>Neptunicoccus</taxon>
    </lineage>
</organism>
<evidence type="ECO:0000256" key="3">
    <source>
        <dbReference type="ARBA" id="ARBA00022989"/>
    </source>
</evidence>
<dbReference type="InterPro" id="IPR037185">
    <property type="entry name" value="EmrE-like"/>
</dbReference>
<dbReference type="AlphaFoldDB" id="A0A916QUH8"/>
<keyword evidence="4 5" id="KW-0472">Membrane</keyword>
<feature type="transmembrane region" description="Helical" evidence="5">
    <location>
        <begin position="202"/>
        <end position="222"/>
    </location>
</feature>
<dbReference type="Proteomes" id="UP000628017">
    <property type="component" value="Unassembled WGS sequence"/>
</dbReference>
<gene>
    <name evidence="7" type="ORF">GCM10011498_05470</name>
</gene>
<dbReference type="SUPFAM" id="SSF103481">
    <property type="entry name" value="Multidrug resistance efflux transporter EmrE"/>
    <property type="match status" value="2"/>
</dbReference>
<feature type="transmembrane region" description="Helical" evidence="5">
    <location>
        <begin position="34"/>
        <end position="53"/>
    </location>
</feature>
<protein>
    <submittedName>
        <fullName evidence="7">Multidrug transporter</fullName>
    </submittedName>
</protein>
<feature type="domain" description="EamA" evidence="6">
    <location>
        <begin position="148"/>
        <end position="272"/>
    </location>
</feature>
<name>A0A916QUH8_9RHOB</name>
<feature type="transmembrane region" description="Helical" evidence="5">
    <location>
        <begin position="256"/>
        <end position="275"/>
    </location>
</feature>
<proteinExistence type="predicted"/>
<dbReference type="InterPro" id="IPR000620">
    <property type="entry name" value="EamA_dom"/>
</dbReference>
<feature type="transmembrane region" description="Helical" evidence="5">
    <location>
        <begin position="118"/>
        <end position="137"/>
    </location>
</feature>
<feature type="transmembrane region" description="Helical" evidence="5">
    <location>
        <begin position="143"/>
        <end position="162"/>
    </location>
</feature>
<dbReference type="PANTHER" id="PTHR32322:SF9">
    <property type="entry name" value="AMINO-ACID METABOLITE EFFLUX PUMP-RELATED"/>
    <property type="match status" value="1"/>
</dbReference>
<reference evidence="7" key="1">
    <citation type="journal article" date="2014" name="Int. J. Syst. Evol. Microbiol.">
        <title>Complete genome sequence of Corynebacterium casei LMG S-19264T (=DSM 44701T), isolated from a smear-ripened cheese.</title>
        <authorList>
            <consortium name="US DOE Joint Genome Institute (JGI-PGF)"/>
            <person name="Walter F."/>
            <person name="Albersmeier A."/>
            <person name="Kalinowski J."/>
            <person name="Ruckert C."/>
        </authorList>
    </citation>
    <scope>NUCLEOTIDE SEQUENCE</scope>
    <source>
        <strain evidence="7">CGMCC 1.15880</strain>
    </source>
</reference>
<evidence type="ECO:0000256" key="4">
    <source>
        <dbReference type="ARBA" id="ARBA00023136"/>
    </source>
</evidence>
<dbReference type="InterPro" id="IPR050638">
    <property type="entry name" value="AA-Vitamin_Transporters"/>
</dbReference>
<reference evidence="7" key="2">
    <citation type="submission" date="2020-09" db="EMBL/GenBank/DDBJ databases">
        <authorList>
            <person name="Sun Q."/>
            <person name="Zhou Y."/>
        </authorList>
    </citation>
    <scope>NUCLEOTIDE SEQUENCE</scope>
    <source>
        <strain evidence="7">CGMCC 1.15880</strain>
    </source>
</reference>
<dbReference type="GO" id="GO:0016020">
    <property type="term" value="C:membrane"/>
    <property type="evidence" value="ECO:0007669"/>
    <property type="project" value="UniProtKB-SubCell"/>
</dbReference>
<dbReference type="Pfam" id="PF00892">
    <property type="entry name" value="EamA"/>
    <property type="match status" value="1"/>
</dbReference>